<dbReference type="PANTHER" id="PTHR43409:SF16">
    <property type="entry name" value="SLR0320 PROTEIN"/>
    <property type="match status" value="1"/>
</dbReference>
<keyword evidence="3" id="KW-0479">Metal-binding</keyword>
<dbReference type="AlphaFoldDB" id="A0A154BML7"/>
<dbReference type="PANTHER" id="PTHR43409">
    <property type="entry name" value="ANAEROBIC MAGNESIUM-PROTOPORPHYRIN IX MONOMETHYL ESTER CYCLASE-RELATED"/>
    <property type="match status" value="1"/>
</dbReference>
<dbReference type="GO" id="GO:0051539">
    <property type="term" value="F:4 iron, 4 sulfur cluster binding"/>
    <property type="evidence" value="ECO:0007669"/>
    <property type="project" value="UniProtKB-KW"/>
</dbReference>
<dbReference type="CDD" id="cd01335">
    <property type="entry name" value="Radical_SAM"/>
    <property type="match status" value="1"/>
</dbReference>
<dbReference type="GO" id="GO:0031419">
    <property type="term" value="F:cobalamin binding"/>
    <property type="evidence" value="ECO:0007669"/>
    <property type="project" value="InterPro"/>
</dbReference>
<keyword evidence="4" id="KW-0408">Iron</keyword>
<dbReference type="SFLD" id="SFLDG01123">
    <property type="entry name" value="methyltransferase_(Class_B)"/>
    <property type="match status" value="1"/>
</dbReference>
<dbReference type="InterPro" id="IPR058240">
    <property type="entry name" value="rSAM_sf"/>
</dbReference>
<organism evidence="8 9">
    <name type="scientific">Anaerosporomusa subterranea</name>
    <dbReference type="NCBI Taxonomy" id="1794912"/>
    <lineage>
        <taxon>Bacteria</taxon>
        <taxon>Bacillati</taxon>
        <taxon>Bacillota</taxon>
        <taxon>Negativicutes</taxon>
        <taxon>Acetonemataceae</taxon>
        <taxon>Anaerosporomusa</taxon>
    </lineage>
</organism>
<dbReference type="InterPro" id="IPR034466">
    <property type="entry name" value="Methyltransferase_Class_B"/>
</dbReference>
<keyword evidence="5" id="KW-0411">Iron-sulfur</keyword>
<dbReference type="GO" id="GO:0046872">
    <property type="term" value="F:metal ion binding"/>
    <property type="evidence" value="ECO:0007669"/>
    <property type="project" value="UniProtKB-KW"/>
</dbReference>
<evidence type="ECO:0000256" key="4">
    <source>
        <dbReference type="ARBA" id="ARBA00023004"/>
    </source>
</evidence>
<dbReference type="SFLD" id="SFLDS00029">
    <property type="entry name" value="Radical_SAM"/>
    <property type="match status" value="1"/>
</dbReference>
<proteinExistence type="predicted"/>
<accession>A0A154BML7</accession>
<dbReference type="Proteomes" id="UP000076268">
    <property type="component" value="Unassembled WGS sequence"/>
</dbReference>
<dbReference type="EMBL" id="LSGP01000025">
    <property type="protein sequence ID" value="KYZ75090.1"/>
    <property type="molecule type" value="Genomic_DNA"/>
</dbReference>
<dbReference type="SUPFAM" id="SSF102114">
    <property type="entry name" value="Radical SAM enzymes"/>
    <property type="match status" value="1"/>
</dbReference>
<dbReference type="Pfam" id="PF13311">
    <property type="entry name" value="DUF4080"/>
    <property type="match status" value="1"/>
</dbReference>
<comment type="caution">
    <text evidence="8">The sequence shown here is derived from an EMBL/GenBank/DDBJ whole genome shotgun (WGS) entry which is preliminary data.</text>
</comment>
<sequence length="584" mass="67484">MRVLLTTLNAKYVHTSLALRNLQAYCHKDGIDTSIKEYTINQGLSQILSDIYRQDPEVIGIACYIWNINMVIDLCSLIKKVMPETVVILGGPEVSYDPAEVLQNNPFIDYVVMGEGEESLSELLRALMRSEGKGIAAVSGTACYDQGQITVHGQSRTIAVLDDLPFAYQVDELKEIKDRIIYYETSRGCPFSCQYCLSSATVGVRFYSLQRIFADLQTFIDQDVRQVKFVDRTFNTRKEHYLPIIRFLSQQNCRTNFHFEIAADLLDEEAIALLSAAPSGRFQLEIGVQSTHEPTLEAICRHNDWDKIQKNVSALRQNDNMHLHLDLIVGLPYETLEFFSRSFNDVYSLQPHMLQIGFLKMLKGSGVRHSDQLHDYVYTDSAPYEVLANRYLSYGEVRELQFLEEVFNLTYNSSRFHTALNWLIKIAFGGNAFSLYHALSSCWEQKEMNLLSHSPKAMYEFLIQFCRELFPTHLNTFFELLKFDALTSDGGTIRPEVLPWNYPAMEQDLGAFWRNEAWVGNYLPNYRFTSWREVKRSYQVELFTINIPEYLRTGQIEQQNTTLLFNYHRDGLWTLLPNLVPYQP</sequence>
<dbReference type="PROSITE" id="PS51332">
    <property type="entry name" value="B12_BINDING"/>
    <property type="match status" value="1"/>
</dbReference>
<dbReference type="GO" id="GO:0005829">
    <property type="term" value="C:cytosol"/>
    <property type="evidence" value="ECO:0007669"/>
    <property type="project" value="TreeGrafter"/>
</dbReference>
<dbReference type="GO" id="GO:0003824">
    <property type="term" value="F:catalytic activity"/>
    <property type="evidence" value="ECO:0007669"/>
    <property type="project" value="InterPro"/>
</dbReference>
<keyword evidence="9" id="KW-1185">Reference proteome</keyword>
<evidence type="ECO:0000259" key="6">
    <source>
        <dbReference type="PROSITE" id="PS51332"/>
    </source>
</evidence>
<evidence type="ECO:0000259" key="7">
    <source>
        <dbReference type="PROSITE" id="PS51918"/>
    </source>
</evidence>
<dbReference type="PROSITE" id="PS51918">
    <property type="entry name" value="RADICAL_SAM"/>
    <property type="match status" value="1"/>
</dbReference>
<dbReference type="Pfam" id="PF02310">
    <property type="entry name" value="B12-binding"/>
    <property type="match status" value="1"/>
</dbReference>
<dbReference type="InterPro" id="IPR023404">
    <property type="entry name" value="rSAM_horseshoe"/>
</dbReference>
<dbReference type="SUPFAM" id="SSF52242">
    <property type="entry name" value="Cobalamin (vitamin B12)-binding domain"/>
    <property type="match status" value="1"/>
</dbReference>
<dbReference type="InterPro" id="IPR006638">
    <property type="entry name" value="Elp3/MiaA/NifB-like_rSAM"/>
</dbReference>
<name>A0A154BML7_ANASB</name>
<feature type="domain" description="Radical SAM core" evidence="7">
    <location>
        <begin position="175"/>
        <end position="397"/>
    </location>
</feature>
<dbReference type="InterPro" id="IPR006158">
    <property type="entry name" value="Cobalamin-bd"/>
</dbReference>
<dbReference type="Gene3D" id="3.80.30.20">
    <property type="entry name" value="tm_1862 like domain"/>
    <property type="match status" value="1"/>
</dbReference>
<evidence type="ECO:0000256" key="5">
    <source>
        <dbReference type="ARBA" id="ARBA00023014"/>
    </source>
</evidence>
<feature type="domain" description="B12-binding" evidence="6">
    <location>
        <begin position="1"/>
        <end position="134"/>
    </location>
</feature>
<dbReference type="Gene3D" id="3.40.50.280">
    <property type="entry name" value="Cobalamin-binding domain"/>
    <property type="match status" value="1"/>
</dbReference>
<evidence type="ECO:0000313" key="8">
    <source>
        <dbReference type="EMBL" id="KYZ75090.1"/>
    </source>
</evidence>
<evidence type="ECO:0000256" key="2">
    <source>
        <dbReference type="ARBA" id="ARBA00022691"/>
    </source>
</evidence>
<dbReference type="InterPro" id="IPR036724">
    <property type="entry name" value="Cobalamin-bd_sf"/>
</dbReference>
<dbReference type="STRING" id="1794912.AXX12_12985"/>
<gene>
    <name evidence="8" type="ORF">AXX12_12985</name>
</gene>
<protein>
    <submittedName>
        <fullName evidence="8">Radical SAM protein</fullName>
    </submittedName>
</protein>
<evidence type="ECO:0000256" key="1">
    <source>
        <dbReference type="ARBA" id="ARBA00001966"/>
    </source>
</evidence>
<dbReference type="SMART" id="SM00729">
    <property type="entry name" value="Elp3"/>
    <property type="match status" value="1"/>
</dbReference>
<reference evidence="8 9" key="1">
    <citation type="submission" date="2016-02" db="EMBL/GenBank/DDBJ databases">
        <title>Anaerosporomusa subterraneum gen. nov., sp. nov., a spore-forming obligate anaerobe isolated from saprolite.</title>
        <authorList>
            <person name="Choi J.K."/>
            <person name="Shah M."/>
            <person name="Yee N."/>
        </authorList>
    </citation>
    <scope>NUCLEOTIDE SEQUENCE [LARGE SCALE GENOMIC DNA]</scope>
    <source>
        <strain evidence="8 9">RU4</strain>
    </source>
</reference>
<dbReference type="RefSeq" id="WP_066244491.1">
    <property type="nucleotide sequence ID" value="NZ_LSGP01000025.1"/>
</dbReference>
<dbReference type="SFLD" id="SFLDG01082">
    <property type="entry name" value="B12-binding_domain_containing"/>
    <property type="match status" value="1"/>
</dbReference>
<comment type="cofactor">
    <cofactor evidence="1">
        <name>[4Fe-4S] cluster</name>
        <dbReference type="ChEBI" id="CHEBI:49883"/>
    </cofactor>
</comment>
<dbReference type="CDD" id="cd02068">
    <property type="entry name" value="radical_SAM_B12_BD"/>
    <property type="match status" value="1"/>
</dbReference>
<keyword evidence="2" id="KW-0949">S-adenosyl-L-methionine</keyword>
<dbReference type="OrthoDB" id="9801424at2"/>
<dbReference type="InterPro" id="IPR025288">
    <property type="entry name" value="DUF4080"/>
</dbReference>
<evidence type="ECO:0000313" key="9">
    <source>
        <dbReference type="Proteomes" id="UP000076268"/>
    </source>
</evidence>
<dbReference type="InterPro" id="IPR007197">
    <property type="entry name" value="rSAM"/>
</dbReference>
<dbReference type="InterPro" id="IPR051198">
    <property type="entry name" value="BchE-like"/>
</dbReference>
<dbReference type="Pfam" id="PF04055">
    <property type="entry name" value="Radical_SAM"/>
    <property type="match status" value="1"/>
</dbReference>
<evidence type="ECO:0000256" key="3">
    <source>
        <dbReference type="ARBA" id="ARBA00022723"/>
    </source>
</evidence>